<keyword evidence="5" id="KW-1185">Reference proteome</keyword>
<organism evidence="4 5">
    <name type="scientific">Vombatus ursinus</name>
    <name type="common">Common wombat</name>
    <dbReference type="NCBI Taxonomy" id="29139"/>
    <lineage>
        <taxon>Eukaryota</taxon>
        <taxon>Metazoa</taxon>
        <taxon>Chordata</taxon>
        <taxon>Craniata</taxon>
        <taxon>Vertebrata</taxon>
        <taxon>Euteleostomi</taxon>
        <taxon>Mammalia</taxon>
        <taxon>Metatheria</taxon>
        <taxon>Diprotodontia</taxon>
        <taxon>Vombatidae</taxon>
        <taxon>Vombatus</taxon>
    </lineage>
</organism>
<name>A0A4X2KCB1_VOMUR</name>
<dbReference type="GO" id="GO:0005737">
    <property type="term" value="C:cytoplasm"/>
    <property type="evidence" value="ECO:0007669"/>
    <property type="project" value="UniProtKB-SubCell"/>
</dbReference>
<dbReference type="InterPro" id="IPR047178">
    <property type="entry name" value="JIP1_scaffold"/>
</dbReference>
<dbReference type="GO" id="GO:0008432">
    <property type="term" value="F:JUN kinase binding"/>
    <property type="evidence" value="ECO:0007669"/>
    <property type="project" value="TreeGrafter"/>
</dbReference>
<dbReference type="GeneTree" id="ENSGT00940000160461"/>
<reference evidence="4" key="3">
    <citation type="submission" date="2025-09" db="UniProtKB">
        <authorList>
            <consortium name="Ensembl"/>
        </authorList>
    </citation>
    <scope>IDENTIFICATION</scope>
</reference>
<dbReference type="PANTHER" id="PTHR47437">
    <property type="entry name" value="JNK-INTERACTING PROTEIN 1-LIKE PROTEIN"/>
    <property type="match status" value="1"/>
</dbReference>
<dbReference type="AlphaFoldDB" id="A0A4X2KCB1"/>
<dbReference type="PROSITE" id="PS01179">
    <property type="entry name" value="PID"/>
    <property type="match status" value="1"/>
</dbReference>
<feature type="domain" description="PID" evidence="3">
    <location>
        <begin position="37"/>
        <end position="167"/>
    </location>
</feature>
<sequence length="178" mass="19947">MRTGERGIFPAFYAHAVPGPTKDLLGGKRSPCWVERFNVQFLGSVEVPCHQGNGILCAAMQKIATARKLTVHLRPPASCDLQISLRGVKLSLSGGGPEFERCSHFFQMKNISFCGCHPRNSCYFGFITKHPVLSRFACHVFVSQESMRPVAQSVGRAFLEYYQEHLEYACPTEDIYLE</sequence>
<reference evidence="5" key="1">
    <citation type="submission" date="2018-12" db="EMBL/GenBank/DDBJ databases">
        <authorList>
            <person name="Yazar S."/>
        </authorList>
    </citation>
    <scope>NUCLEOTIDE SEQUENCE [LARGE SCALE GENOMIC DNA]</scope>
</reference>
<dbReference type="SMART" id="SM00462">
    <property type="entry name" value="PTB"/>
    <property type="match status" value="1"/>
</dbReference>
<dbReference type="CDD" id="cd01212">
    <property type="entry name" value="PTB_JIP"/>
    <property type="match status" value="1"/>
</dbReference>
<accession>A0A4X2KCB1</accession>
<dbReference type="PANTHER" id="PTHR47437:SF2">
    <property type="entry name" value="C-JUN-AMINO-TERMINAL KINASE-INTERACTING PROTEIN 2"/>
    <property type="match status" value="1"/>
</dbReference>
<evidence type="ECO:0000259" key="3">
    <source>
        <dbReference type="PROSITE" id="PS01179"/>
    </source>
</evidence>
<comment type="subcellular location">
    <subcellularLocation>
        <location evidence="1">Cytoplasm</location>
    </subcellularLocation>
</comment>
<dbReference type="FunFam" id="2.30.29.30:FF:000108">
    <property type="entry name" value="C-Jun-amino-terminal kinase-interacting protein 1 isoform X2"/>
    <property type="match status" value="1"/>
</dbReference>
<dbReference type="Ensembl" id="ENSVURT00010008761.1">
    <property type="protein sequence ID" value="ENSVURP00010007736.1"/>
    <property type="gene ID" value="ENSVURG00010005957.1"/>
</dbReference>
<dbReference type="InterPro" id="IPR011993">
    <property type="entry name" value="PH-like_dom_sf"/>
</dbReference>
<dbReference type="Gene3D" id="2.30.29.30">
    <property type="entry name" value="Pleckstrin-homology domain (PH domain)/Phosphotyrosine-binding domain (PTB)"/>
    <property type="match status" value="1"/>
</dbReference>
<dbReference type="STRING" id="29139.ENSVURP00010007736"/>
<evidence type="ECO:0000256" key="2">
    <source>
        <dbReference type="ARBA" id="ARBA00022490"/>
    </source>
</evidence>
<evidence type="ECO:0000313" key="5">
    <source>
        <dbReference type="Proteomes" id="UP000314987"/>
    </source>
</evidence>
<dbReference type="SUPFAM" id="SSF50729">
    <property type="entry name" value="PH domain-like"/>
    <property type="match status" value="1"/>
</dbReference>
<protein>
    <recommendedName>
        <fullName evidence="3">PID domain-containing protein</fullName>
    </recommendedName>
</protein>
<keyword evidence="2" id="KW-0963">Cytoplasm</keyword>
<dbReference type="Proteomes" id="UP000314987">
    <property type="component" value="Unassembled WGS sequence"/>
</dbReference>
<reference evidence="4" key="2">
    <citation type="submission" date="2025-08" db="UniProtKB">
        <authorList>
            <consortium name="Ensembl"/>
        </authorList>
    </citation>
    <scope>IDENTIFICATION</scope>
</reference>
<dbReference type="OMA" id="SYNEYMA"/>
<dbReference type="GO" id="GO:0046328">
    <property type="term" value="P:regulation of JNK cascade"/>
    <property type="evidence" value="ECO:0007669"/>
    <property type="project" value="InterPro"/>
</dbReference>
<evidence type="ECO:0000256" key="1">
    <source>
        <dbReference type="ARBA" id="ARBA00004496"/>
    </source>
</evidence>
<evidence type="ECO:0000313" key="4">
    <source>
        <dbReference type="Ensembl" id="ENSVURP00010007736.1"/>
    </source>
</evidence>
<dbReference type="GO" id="GO:0007254">
    <property type="term" value="P:JNK cascade"/>
    <property type="evidence" value="ECO:0007669"/>
    <property type="project" value="TreeGrafter"/>
</dbReference>
<dbReference type="InterPro" id="IPR006020">
    <property type="entry name" value="PTB/PI_dom"/>
</dbReference>
<dbReference type="Pfam" id="PF00640">
    <property type="entry name" value="PID"/>
    <property type="match status" value="1"/>
</dbReference>
<proteinExistence type="predicted"/>
<dbReference type="GO" id="GO:0005078">
    <property type="term" value="F:MAP-kinase scaffold activity"/>
    <property type="evidence" value="ECO:0007669"/>
    <property type="project" value="TreeGrafter"/>
</dbReference>